<gene>
    <name evidence="1" type="ORF">GCM10022407_13300</name>
</gene>
<reference evidence="2" key="1">
    <citation type="journal article" date="2019" name="Int. J. Syst. Evol. Microbiol.">
        <title>The Global Catalogue of Microorganisms (GCM) 10K type strain sequencing project: providing services to taxonomists for standard genome sequencing and annotation.</title>
        <authorList>
            <consortium name="The Broad Institute Genomics Platform"/>
            <consortium name="The Broad Institute Genome Sequencing Center for Infectious Disease"/>
            <person name="Wu L."/>
            <person name="Ma J."/>
        </authorList>
    </citation>
    <scope>NUCLEOTIDE SEQUENCE [LARGE SCALE GENOMIC DNA]</scope>
    <source>
        <strain evidence="2">JCM 17217</strain>
    </source>
</reference>
<dbReference type="RefSeq" id="WP_345122339.1">
    <property type="nucleotide sequence ID" value="NZ_BAABDI010000006.1"/>
</dbReference>
<name>A0ABP7PP98_9BACT</name>
<keyword evidence="2" id="KW-1185">Reference proteome</keyword>
<comment type="caution">
    <text evidence="1">The sequence shown here is derived from an EMBL/GenBank/DDBJ whole genome shotgun (WGS) entry which is preliminary data.</text>
</comment>
<dbReference type="EMBL" id="BAABDI010000006">
    <property type="protein sequence ID" value="GAA3968563.1"/>
    <property type="molecule type" value="Genomic_DNA"/>
</dbReference>
<dbReference type="Proteomes" id="UP001501556">
    <property type="component" value="Unassembled WGS sequence"/>
</dbReference>
<organism evidence="1 2">
    <name type="scientific">Hymenobacter antarcticus</name>
    <dbReference type="NCBI Taxonomy" id="486270"/>
    <lineage>
        <taxon>Bacteria</taxon>
        <taxon>Pseudomonadati</taxon>
        <taxon>Bacteroidota</taxon>
        <taxon>Cytophagia</taxon>
        <taxon>Cytophagales</taxon>
        <taxon>Hymenobacteraceae</taxon>
        <taxon>Hymenobacter</taxon>
    </lineage>
</organism>
<evidence type="ECO:0000313" key="1">
    <source>
        <dbReference type="EMBL" id="GAA3968563.1"/>
    </source>
</evidence>
<evidence type="ECO:0000313" key="2">
    <source>
        <dbReference type="Proteomes" id="UP001501556"/>
    </source>
</evidence>
<proteinExistence type="predicted"/>
<sequence>MASNISLEVKVIKRFVNKSKRDRYIQFVSSEKNRVKFIKDLSHFNFLEPSLFTPVNGIEEDIILTSTEKNGVANTTCYVISENKKIDAKFLNTKEAIAATVGHGLGTMLVFGDAEMIFYECETMNIRYISKKANQ</sequence>
<protein>
    <submittedName>
        <fullName evidence="1">Uncharacterized protein</fullName>
    </submittedName>
</protein>
<accession>A0ABP7PP98</accession>